<reference evidence="1 2" key="1">
    <citation type="submission" date="2019-12" db="EMBL/GenBank/DDBJ databases">
        <authorList>
            <person name="Huq M.A."/>
        </authorList>
    </citation>
    <scope>NUCLEOTIDE SEQUENCE [LARGE SCALE GENOMIC DNA]</scope>
    <source>
        <strain evidence="1 2">MAH-25</strain>
    </source>
</reference>
<dbReference type="PROSITE" id="PS51257">
    <property type="entry name" value="PROKAR_LIPOPROTEIN"/>
    <property type="match status" value="1"/>
</dbReference>
<dbReference type="AlphaFoldDB" id="A0A6N8IQD3"/>
<protein>
    <recommendedName>
        <fullName evidence="3">Lipoprotein</fullName>
    </recommendedName>
</protein>
<name>A0A6N8IQD3_9BURK</name>
<gene>
    <name evidence="1" type="ORF">GON04_04880</name>
</gene>
<evidence type="ECO:0000313" key="2">
    <source>
        <dbReference type="Proteomes" id="UP000469385"/>
    </source>
</evidence>
<evidence type="ECO:0008006" key="3">
    <source>
        <dbReference type="Google" id="ProtNLM"/>
    </source>
</evidence>
<comment type="caution">
    <text evidence="1">The sequence shown here is derived from an EMBL/GenBank/DDBJ whole genome shotgun (WGS) entry which is preliminary data.</text>
</comment>
<keyword evidence="2" id="KW-1185">Reference proteome</keyword>
<dbReference type="EMBL" id="WSEL01000003">
    <property type="protein sequence ID" value="MVQ28765.1"/>
    <property type="molecule type" value="Genomic_DNA"/>
</dbReference>
<evidence type="ECO:0000313" key="1">
    <source>
        <dbReference type="EMBL" id="MVQ28765.1"/>
    </source>
</evidence>
<dbReference type="RefSeq" id="WP_157396833.1">
    <property type="nucleotide sequence ID" value="NZ_WSEL01000003.1"/>
</dbReference>
<dbReference type="Proteomes" id="UP000469385">
    <property type="component" value="Unassembled WGS sequence"/>
</dbReference>
<sequence>MRATLILCAAILAGCDSIPIDQESDRGVCAEAGRGSRTADEEQEKRSLDCSPHWAAEAQRQQMMINNHIGTRSLNCGTMGACR</sequence>
<organism evidence="1 2">
    <name type="scientific">Ramlibacter pinisoli</name>
    <dbReference type="NCBI Taxonomy" id="2682844"/>
    <lineage>
        <taxon>Bacteria</taxon>
        <taxon>Pseudomonadati</taxon>
        <taxon>Pseudomonadota</taxon>
        <taxon>Betaproteobacteria</taxon>
        <taxon>Burkholderiales</taxon>
        <taxon>Comamonadaceae</taxon>
        <taxon>Ramlibacter</taxon>
    </lineage>
</organism>
<accession>A0A6N8IQD3</accession>
<proteinExistence type="predicted"/>